<name>A0ABV2FP92_9HYPH</name>
<accession>A0ABV2FP92</accession>
<dbReference type="EMBL" id="JBEPLT010000010">
    <property type="protein sequence ID" value="MET3560386.1"/>
    <property type="molecule type" value="Genomic_DNA"/>
</dbReference>
<organism evidence="1 2">
    <name type="scientific">Bartonella japonica</name>
    <dbReference type="NCBI Taxonomy" id="357761"/>
    <lineage>
        <taxon>Bacteria</taxon>
        <taxon>Pseudomonadati</taxon>
        <taxon>Pseudomonadota</taxon>
        <taxon>Alphaproteobacteria</taxon>
        <taxon>Hyphomicrobiales</taxon>
        <taxon>Bartonellaceae</taxon>
        <taxon>Bartonella</taxon>
    </lineage>
</organism>
<evidence type="ECO:0000313" key="2">
    <source>
        <dbReference type="Proteomes" id="UP001549112"/>
    </source>
</evidence>
<gene>
    <name evidence="1" type="ORF">ABID39_001083</name>
</gene>
<dbReference type="Proteomes" id="UP001549112">
    <property type="component" value="Unassembled WGS sequence"/>
</dbReference>
<reference evidence="1 2" key="1">
    <citation type="submission" date="2024-06" db="EMBL/GenBank/DDBJ databases">
        <title>Genomic Encyclopedia of Type Strains, Phase IV (KMG-IV): sequencing the most valuable type-strain genomes for metagenomic binning, comparative biology and taxonomic classification.</title>
        <authorList>
            <person name="Goeker M."/>
        </authorList>
    </citation>
    <scope>NUCLEOTIDE SEQUENCE [LARGE SCALE GENOMIC DNA]</scope>
    <source>
        <strain evidence="1 2">DSM 23650</strain>
    </source>
</reference>
<protein>
    <submittedName>
        <fullName evidence="1">Uncharacterized protein</fullName>
    </submittedName>
</protein>
<proteinExistence type="predicted"/>
<sequence>MPEKNVPRFSEIGIMLPTGENVDKTLCGMAKANHR</sequence>
<keyword evidence="2" id="KW-1185">Reference proteome</keyword>
<comment type="caution">
    <text evidence="1">The sequence shown here is derived from an EMBL/GenBank/DDBJ whole genome shotgun (WGS) entry which is preliminary data.</text>
</comment>
<evidence type="ECO:0000313" key="1">
    <source>
        <dbReference type="EMBL" id="MET3560386.1"/>
    </source>
</evidence>